<feature type="transmembrane region" description="Helical" evidence="10">
    <location>
        <begin position="154"/>
        <end position="173"/>
    </location>
</feature>
<protein>
    <recommendedName>
        <fullName evidence="13">Odorant receptor</fullName>
    </recommendedName>
</protein>
<keyword evidence="7 10" id="KW-0472">Membrane</keyword>
<proteinExistence type="predicted"/>
<sequence>MEIFDWKSTFYTNFRTLKMIGLWPEHNEGYKFDWYTLYTLFCVNLCFIGPNFTQIMDLLINTSDLETFTARIFLIISEILVPIKVYYHIKTISRGKELMQKTNATIFQPKTTTQRNLAQNQLDIWTGAYSIFCVSCFIATIISISVLVTADVNLDMFVVALIIFVSAQCDILCDELRNNLRRPNFHEKFLRCIKHHKEILSFKENTNDLYEIVIFWQTVLSSLSLALTMFHLTLVKFESSEIYGAMMYGLATSLETFLYCWFGNEAEVKV</sequence>
<evidence type="ECO:0000256" key="3">
    <source>
        <dbReference type="ARBA" id="ARBA00022606"/>
    </source>
</evidence>
<name>A0AA38IYM7_9CUCU</name>
<feature type="transmembrane region" description="Helical" evidence="10">
    <location>
        <begin position="68"/>
        <end position="87"/>
    </location>
</feature>
<dbReference type="InterPro" id="IPR004117">
    <property type="entry name" value="7tm6_olfct_rcpt"/>
</dbReference>
<gene>
    <name evidence="11" type="ORF">Zmor_007605</name>
</gene>
<keyword evidence="8" id="KW-0675">Receptor</keyword>
<dbReference type="PANTHER" id="PTHR21137:SF35">
    <property type="entry name" value="ODORANT RECEPTOR 19A-RELATED"/>
    <property type="match status" value="1"/>
</dbReference>
<evidence type="ECO:0000256" key="2">
    <source>
        <dbReference type="ARBA" id="ARBA00022475"/>
    </source>
</evidence>
<keyword evidence="2" id="KW-1003">Cell membrane</keyword>
<comment type="caution">
    <text evidence="11">The sequence shown here is derived from an EMBL/GenBank/DDBJ whole genome shotgun (WGS) entry which is preliminary data.</text>
</comment>
<feature type="transmembrane region" description="Helical" evidence="10">
    <location>
        <begin position="35"/>
        <end position="56"/>
    </location>
</feature>
<dbReference type="GO" id="GO:0004984">
    <property type="term" value="F:olfactory receptor activity"/>
    <property type="evidence" value="ECO:0007669"/>
    <property type="project" value="InterPro"/>
</dbReference>
<dbReference type="GO" id="GO:0005886">
    <property type="term" value="C:plasma membrane"/>
    <property type="evidence" value="ECO:0007669"/>
    <property type="project" value="UniProtKB-SubCell"/>
</dbReference>
<dbReference type="Proteomes" id="UP001168821">
    <property type="component" value="Unassembled WGS sequence"/>
</dbReference>
<evidence type="ECO:0000256" key="9">
    <source>
        <dbReference type="ARBA" id="ARBA00023224"/>
    </source>
</evidence>
<evidence type="ECO:0000256" key="6">
    <source>
        <dbReference type="ARBA" id="ARBA00022989"/>
    </source>
</evidence>
<dbReference type="GO" id="GO:0007165">
    <property type="term" value="P:signal transduction"/>
    <property type="evidence" value="ECO:0007669"/>
    <property type="project" value="UniProtKB-KW"/>
</dbReference>
<evidence type="ECO:0000256" key="4">
    <source>
        <dbReference type="ARBA" id="ARBA00022692"/>
    </source>
</evidence>
<dbReference type="PANTHER" id="PTHR21137">
    <property type="entry name" value="ODORANT RECEPTOR"/>
    <property type="match status" value="1"/>
</dbReference>
<keyword evidence="12" id="KW-1185">Reference proteome</keyword>
<evidence type="ECO:0000256" key="7">
    <source>
        <dbReference type="ARBA" id="ARBA00023136"/>
    </source>
</evidence>
<keyword evidence="9" id="KW-0807">Transducer</keyword>
<feature type="transmembrane region" description="Helical" evidence="10">
    <location>
        <begin position="124"/>
        <end position="148"/>
    </location>
</feature>
<organism evidence="11 12">
    <name type="scientific">Zophobas morio</name>
    <dbReference type="NCBI Taxonomy" id="2755281"/>
    <lineage>
        <taxon>Eukaryota</taxon>
        <taxon>Metazoa</taxon>
        <taxon>Ecdysozoa</taxon>
        <taxon>Arthropoda</taxon>
        <taxon>Hexapoda</taxon>
        <taxon>Insecta</taxon>
        <taxon>Pterygota</taxon>
        <taxon>Neoptera</taxon>
        <taxon>Endopterygota</taxon>
        <taxon>Coleoptera</taxon>
        <taxon>Polyphaga</taxon>
        <taxon>Cucujiformia</taxon>
        <taxon>Tenebrionidae</taxon>
        <taxon>Zophobas</taxon>
    </lineage>
</organism>
<keyword evidence="4 10" id="KW-0812">Transmembrane</keyword>
<accession>A0AA38IYM7</accession>
<evidence type="ECO:0000256" key="8">
    <source>
        <dbReference type="ARBA" id="ARBA00023170"/>
    </source>
</evidence>
<dbReference type="GO" id="GO:0005549">
    <property type="term" value="F:odorant binding"/>
    <property type="evidence" value="ECO:0007669"/>
    <property type="project" value="InterPro"/>
</dbReference>
<evidence type="ECO:0000313" key="11">
    <source>
        <dbReference type="EMBL" id="KAJ3663304.1"/>
    </source>
</evidence>
<dbReference type="EMBL" id="JALNTZ010000002">
    <property type="protein sequence ID" value="KAJ3663304.1"/>
    <property type="molecule type" value="Genomic_DNA"/>
</dbReference>
<feature type="transmembrane region" description="Helical" evidence="10">
    <location>
        <begin position="209"/>
        <end position="230"/>
    </location>
</feature>
<keyword evidence="5" id="KW-0552">Olfaction</keyword>
<evidence type="ECO:0000313" key="12">
    <source>
        <dbReference type="Proteomes" id="UP001168821"/>
    </source>
</evidence>
<reference evidence="11" key="1">
    <citation type="journal article" date="2023" name="G3 (Bethesda)">
        <title>Whole genome assemblies of Zophobas morio and Tenebrio molitor.</title>
        <authorList>
            <person name="Kaur S."/>
            <person name="Stinson S.A."/>
            <person name="diCenzo G.C."/>
        </authorList>
    </citation>
    <scope>NUCLEOTIDE SEQUENCE</scope>
    <source>
        <strain evidence="11">QUZm001</strain>
    </source>
</reference>
<feature type="transmembrane region" description="Helical" evidence="10">
    <location>
        <begin position="242"/>
        <end position="262"/>
    </location>
</feature>
<evidence type="ECO:0008006" key="13">
    <source>
        <dbReference type="Google" id="ProtNLM"/>
    </source>
</evidence>
<keyword evidence="6 10" id="KW-1133">Transmembrane helix</keyword>
<evidence type="ECO:0000256" key="1">
    <source>
        <dbReference type="ARBA" id="ARBA00004651"/>
    </source>
</evidence>
<dbReference type="AlphaFoldDB" id="A0AA38IYM7"/>
<comment type="subcellular location">
    <subcellularLocation>
        <location evidence="1">Cell membrane</location>
        <topology evidence="1">Multi-pass membrane protein</topology>
    </subcellularLocation>
</comment>
<dbReference type="Pfam" id="PF02949">
    <property type="entry name" value="7tm_6"/>
    <property type="match status" value="1"/>
</dbReference>
<evidence type="ECO:0000256" key="10">
    <source>
        <dbReference type="SAM" id="Phobius"/>
    </source>
</evidence>
<evidence type="ECO:0000256" key="5">
    <source>
        <dbReference type="ARBA" id="ARBA00022725"/>
    </source>
</evidence>
<keyword evidence="3" id="KW-0716">Sensory transduction</keyword>